<comment type="catalytic activity">
    <reaction evidence="5">
        <text>N-acetyl-L-glutamate 5-semialdehyde + phosphate + NADP(+) = N-acetyl-L-glutamyl 5-phosphate + NADPH + H(+)</text>
        <dbReference type="Rhea" id="RHEA:21588"/>
        <dbReference type="ChEBI" id="CHEBI:15378"/>
        <dbReference type="ChEBI" id="CHEBI:29123"/>
        <dbReference type="ChEBI" id="CHEBI:43474"/>
        <dbReference type="ChEBI" id="CHEBI:57783"/>
        <dbReference type="ChEBI" id="CHEBI:57936"/>
        <dbReference type="ChEBI" id="CHEBI:58349"/>
        <dbReference type="EC" id="1.2.1.38"/>
    </reaction>
</comment>
<evidence type="ECO:0000256" key="3">
    <source>
        <dbReference type="ARBA" id="ARBA00022857"/>
    </source>
</evidence>
<evidence type="ECO:0000259" key="7">
    <source>
        <dbReference type="SMART" id="SM00859"/>
    </source>
</evidence>
<accession>A0A9D2LD81</accession>
<comment type="function">
    <text evidence="5">Catalyzes the NADPH-dependent reduction of N-acetyl-5-glutamyl phosphate to yield N-acetyl-L-glutamate 5-semialdehyde.</text>
</comment>
<dbReference type="GO" id="GO:0070401">
    <property type="term" value="F:NADP+ binding"/>
    <property type="evidence" value="ECO:0007669"/>
    <property type="project" value="InterPro"/>
</dbReference>
<proteinExistence type="inferred from homology"/>
<dbReference type="SUPFAM" id="SSF55347">
    <property type="entry name" value="Glyceraldehyde-3-phosphate dehydrogenase-like, C-terminal domain"/>
    <property type="match status" value="1"/>
</dbReference>
<dbReference type="SMART" id="SM00859">
    <property type="entry name" value="Semialdhyde_dh"/>
    <property type="match status" value="1"/>
</dbReference>
<gene>
    <name evidence="5 8" type="primary">argC</name>
    <name evidence="8" type="ORF">H9786_08105</name>
</gene>
<comment type="similarity">
    <text evidence="5">Belongs to the NAGSA dehydrogenase family. Type 1 subfamily.</text>
</comment>
<evidence type="ECO:0000256" key="6">
    <source>
        <dbReference type="PROSITE-ProRule" id="PRU10010"/>
    </source>
</evidence>
<reference evidence="8" key="2">
    <citation type="submission" date="2021-04" db="EMBL/GenBank/DDBJ databases">
        <authorList>
            <person name="Gilroy R."/>
        </authorList>
    </citation>
    <scope>NUCLEOTIDE SEQUENCE</scope>
    <source>
        <strain evidence="8">ChiHjej13B12-24818</strain>
    </source>
</reference>
<keyword evidence="2 5" id="KW-0028">Amino-acid biosynthesis</keyword>
<dbReference type="InterPro" id="IPR058924">
    <property type="entry name" value="AGPR_dimerisation_dom"/>
</dbReference>
<dbReference type="InterPro" id="IPR000534">
    <property type="entry name" value="Semialdehyde_DH_NAD-bd"/>
</dbReference>
<dbReference type="PANTHER" id="PTHR32338">
    <property type="entry name" value="N-ACETYL-GAMMA-GLUTAMYL-PHOSPHATE REDUCTASE, CHLOROPLASTIC-RELATED-RELATED"/>
    <property type="match status" value="1"/>
</dbReference>
<keyword evidence="4 5" id="KW-0560">Oxidoreductase</keyword>
<dbReference type="GO" id="GO:0051287">
    <property type="term" value="F:NAD binding"/>
    <property type="evidence" value="ECO:0007669"/>
    <property type="project" value="InterPro"/>
</dbReference>
<evidence type="ECO:0000256" key="4">
    <source>
        <dbReference type="ARBA" id="ARBA00023002"/>
    </source>
</evidence>
<keyword evidence="3 5" id="KW-0521">NADP</keyword>
<dbReference type="Gene3D" id="3.30.360.10">
    <property type="entry name" value="Dihydrodipicolinate Reductase, domain 2"/>
    <property type="match status" value="1"/>
</dbReference>
<dbReference type="GO" id="GO:0006526">
    <property type="term" value="P:L-arginine biosynthetic process"/>
    <property type="evidence" value="ECO:0007669"/>
    <property type="project" value="UniProtKB-UniRule"/>
</dbReference>
<sequence>MTSASHAVASPASTGGPFRAAVVGASGYAGGETLRLLSAHPGIEVTTVAAHSSAGQRLSEVAPHIDLGHDPILAETTTETLRGHDIVVLALPHGQSGRIAAELRAEDPDLLVLDLGADHRLEREQDWSDYYGSEHSGTWTYGMPELPLADGTTQRELLPGAREIAVPGCNATAVTLALAPLVRAELIDPATLGSVLQVGYSGAGRAAKQHLMLAEGAGTAAPYAVGGSHRHIPEILQNLRRAAGHEDSRLTFTPVLVPMSRGILAVSTARVSGEVATADLLRALHADYGQEHFVTLLEEGAFPATGQTAGANTIRIGAFVDERSGQATVISALDNLVKGTAGAAVQSLNLALGLDERMGLSRTALAP</sequence>
<dbReference type="Pfam" id="PF01118">
    <property type="entry name" value="Semialdhyde_dh"/>
    <property type="match status" value="1"/>
</dbReference>
<evidence type="ECO:0000256" key="2">
    <source>
        <dbReference type="ARBA" id="ARBA00022605"/>
    </source>
</evidence>
<dbReference type="NCBIfam" id="TIGR01850">
    <property type="entry name" value="argC"/>
    <property type="match status" value="1"/>
</dbReference>
<name>A0A9D2LD81_9MICO</name>
<dbReference type="GO" id="GO:0005737">
    <property type="term" value="C:cytoplasm"/>
    <property type="evidence" value="ECO:0007669"/>
    <property type="project" value="UniProtKB-SubCell"/>
</dbReference>
<reference evidence="8" key="1">
    <citation type="journal article" date="2021" name="PeerJ">
        <title>Extensive microbial diversity within the chicken gut microbiome revealed by metagenomics and culture.</title>
        <authorList>
            <person name="Gilroy R."/>
            <person name="Ravi A."/>
            <person name="Getino M."/>
            <person name="Pursley I."/>
            <person name="Horton D.L."/>
            <person name="Alikhan N.F."/>
            <person name="Baker D."/>
            <person name="Gharbi K."/>
            <person name="Hall N."/>
            <person name="Watson M."/>
            <person name="Adriaenssens E.M."/>
            <person name="Foster-Nyarko E."/>
            <person name="Jarju S."/>
            <person name="Secka A."/>
            <person name="Antonio M."/>
            <person name="Oren A."/>
            <person name="Chaudhuri R.R."/>
            <person name="La Ragione R."/>
            <person name="Hildebrand F."/>
            <person name="Pallen M.J."/>
        </authorList>
    </citation>
    <scope>NUCLEOTIDE SEQUENCE</scope>
    <source>
        <strain evidence="8">ChiHjej13B12-24818</strain>
    </source>
</reference>
<dbReference type="InterPro" id="IPR023013">
    <property type="entry name" value="AGPR_AS"/>
</dbReference>
<feature type="active site" evidence="5 6">
    <location>
        <position position="169"/>
    </location>
</feature>
<dbReference type="Pfam" id="PF22698">
    <property type="entry name" value="Semialdhyde_dhC_1"/>
    <property type="match status" value="1"/>
</dbReference>
<dbReference type="PANTHER" id="PTHR32338:SF10">
    <property type="entry name" value="N-ACETYL-GAMMA-GLUTAMYL-PHOSPHATE REDUCTASE, CHLOROPLASTIC-RELATED"/>
    <property type="match status" value="1"/>
</dbReference>
<evidence type="ECO:0000256" key="5">
    <source>
        <dbReference type="HAMAP-Rule" id="MF_00150"/>
    </source>
</evidence>
<keyword evidence="1 5" id="KW-0055">Arginine biosynthesis</keyword>
<evidence type="ECO:0000313" key="9">
    <source>
        <dbReference type="Proteomes" id="UP000823823"/>
    </source>
</evidence>
<dbReference type="InterPro" id="IPR036291">
    <property type="entry name" value="NAD(P)-bd_dom_sf"/>
</dbReference>
<feature type="domain" description="Semialdehyde dehydrogenase NAD-binding" evidence="7">
    <location>
        <begin position="19"/>
        <end position="154"/>
    </location>
</feature>
<dbReference type="EC" id="1.2.1.38" evidence="5"/>
<dbReference type="EMBL" id="DWZH01000059">
    <property type="protein sequence ID" value="HJB10479.1"/>
    <property type="molecule type" value="Genomic_DNA"/>
</dbReference>
<dbReference type="Gene3D" id="3.40.50.720">
    <property type="entry name" value="NAD(P)-binding Rossmann-like Domain"/>
    <property type="match status" value="1"/>
</dbReference>
<comment type="caution">
    <text evidence="8">The sequence shown here is derived from an EMBL/GenBank/DDBJ whole genome shotgun (WGS) entry which is preliminary data.</text>
</comment>
<evidence type="ECO:0000313" key="8">
    <source>
        <dbReference type="EMBL" id="HJB10479.1"/>
    </source>
</evidence>
<dbReference type="InterPro" id="IPR050085">
    <property type="entry name" value="AGPR"/>
</dbReference>
<dbReference type="InterPro" id="IPR000706">
    <property type="entry name" value="AGPR_type-1"/>
</dbReference>
<dbReference type="SUPFAM" id="SSF51735">
    <property type="entry name" value="NAD(P)-binding Rossmann-fold domains"/>
    <property type="match status" value="1"/>
</dbReference>
<dbReference type="HAMAP" id="MF_00150">
    <property type="entry name" value="ArgC_type1"/>
    <property type="match status" value="1"/>
</dbReference>
<dbReference type="GO" id="GO:0003942">
    <property type="term" value="F:N-acetyl-gamma-glutamyl-phosphate reductase activity"/>
    <property type="evidence" value="ECO:0007669"/>
    <property type="project" value="UniProtKB-UniRule"/>
</dbReference>
<comment type="subcellular location">
    <subcellularLocation>
        <location evidence="5">Cytoplasm</location>
    </subcellularLocation>
</comment>
<dbReference type="Proteomes" id="UP000823823">
    <property type="component" value="Unassembled WGS sequence"/>
</dbReference>
<comment type="pathway">
    <text evidence="5">Amino-acid biosynthesis; L-arginine biosynthesis; N(2)-acetyl-L-ornithine from L-glutamate: step 3/4.</text>
</comment>
<dbReference type="CDD" id="cd23934">
    <property type="entry name" value="AGPR_1_C"/>
    <property type="match status" value="1"/>
</dbReference>
<keyword evidence="5" id="KW-0963">Cytoplasm</keyword>
<dbReference type="PROSITE" id="PS01224">
    <property type="entry name" value="ARGC"/>
    <property type="match status" value="1"/>
</dbReference>
<dbReference type="AlphaFoldDB" id="A0A9D2LD81"/>
<protein>
    <recommendedName>
        <fullName evidence="5">N-acetyl-gamma-glutamyl-phosphate reductase</fullName>
        <shortName evidence="5">AGPR</shortName>
        <ecNumber evidence="5">1.2.1.38</ecNumber>
    </recommendedName>
    <alternativeName>
        <fullName evidence="5">N-acetyl-glutamate semialdehyde dehydrogenase</fullName>
        <shortName evidence="5">NAGSA dehydrogenase</shortName>
    </alternativeName>
</protein>
<evidence type="ECO:0000256" key="1">
    <source>
        <dbReference type="ARBA" id="ARBA00022571"/>
    </source>
</evidence>
<dbReference type="CDD" id="cd24148">
    <property type="entry name" value="AGPR_1_actinobacAGPR_like"/>
    <property type="match status" value="1"/>
</dbReference>
<organism evidence="8 9">
    <name type="scientific">Candidatus Brachybacterium merdavium</name>
    <dbReference type="NCBI Taxonomy" id="2838513"/>
    <lineage>
        <taxon>Bacteria</taxon>
        <taxon>Bacillati</taxon>
        <taxon>Actinomycetota</taxon>
        <taxon>Actinomycetes</taxon>
        <taxon>Micrococcales</taxon>
        <taxon>Dermabacteraceae</taxon>
        <taxon>Brachybacterium</taxon>
    </lineage>
</organism>